<keyword evidence="4" id="KW-0808">Transferase</keyword>
<reference evidence="6" key="1">
    <citation type="journal article" date="2013" name="Proc. Natl. Acad. Sci. U.S.A.">
        <title>Improving the coverage of the cyanobacterial phylum using diversity-driven genome sequencing.</title>
        <authorList>
            <person name="Shih P.M."/>
            <person name="Wu D."/>
            <person name="Latifi A."/>
            <person name="Axen S.D."/>
            <person name="Fewer D.P."/>
            <person name="Talla E."/>
            <person name="Calteau A."/>
            <person name="Cai F."/>
            <person name="Tandeau de Marsac N."/>
            <person name="Rippka R."/>
            <person name="Herdman M."/>
            <person name="Sivonen K."/>
            <person name="Coursin T."/>
            <person name="Laurent T."/>
            <person name="Goodwin L."/>
            <person name="Nolan M."/>
            <person name="Davenport K.W."/>
            <person name="Han C.S."/>
            <person name="Rubin E.M."/>
            <person name="Eisen J.A."/>
            <person name="Woyke T."/>
            <person name="Gugger M."/>
            <person name="Kerfeld C.A."/>
        </authorList>
    </citation>
    <scope>NUCLEOTIDE SEQUENCE [LARGE SCALE GENOMIC DNA]</scope>
    <source>
        <strain evidence="6">ATCC 27147 / PCC 6307</strain>
    </source>
</reference>
<dbReference type="InterPro" id="IPR029044">
    <property type="entry name" value="Nucleotide-diphossugar_trans"/>
</dbReference>
<keyword evidence="3" id="KW-0328">Glycosyltransferase</keyword>
<dbReference type="Gene3D" id="3.90.550.10">
    <property type="entry name" value="Spore Coat Polysaccharide Biosynthesis Protein SpsA, Chain A"/>
    <property type="match status" value="1"/>
</dbReference>
<dbReference type="EMBL" id="CP003495">
    <property type="protein sequence ID" value="AFY28327.1"/>
    <property type="molecule type" value="Genomic_DNA"/>
</dbReference>
<comment type="pathway">
    <text evidence="1">Cell wall biogenesis; cell wall polysaccharide biosynthesis.</text>
</comment>
<evidence type="ECO:0000313" key="5">
    <source>
        <dbReference type="EMBL" id="AFY28327.1"/>
    </source>
</evidence>
<evidence type="ECO:0000313" key="6">
    <source>
        <dbReference type="Proteomes" id="UP000010388"/>
    </source>
</evidence>
<accession>K9P4M5</accession>
<name>K9P4M5_CYAGP</name>
<dbReference type="STRING" id="292564.Cyagr_1148"/>
<dbReference type="KEGG" id="cgc:Cyagr_1148"/>
<gene>
    <name evidence="5" type="ordered locus">Cyagr_1148</name>
</gene>
<dbReference type="SUPFAM" id="SSF53448">
    <property type="entry name" value="Nucleotide-diphospho-sugar transferases"/>
    <property type="match status" value="1"/>
</dbReference>
<evidence type="ECO:0000256" key="2">
    <source>
        <dbReference type="ARBA" id="ARBA00006739"/>
    </source>
</evidence>
<dbReference type="AlphaFoldDB" id="K9P4M5"/>
<evidence type="ECO:0000256" key="4">
    <source>
        <dbReference type="ARBA" id="ARBA00022679"/>
    </source>
</evidence>
<dbReference type="OrthoDB" id="564755at2"/>
<dbReference type="PANTHER" id="PTHR43179:SF12">
    <property type="entry name" value="GALACTOFURANOSYLTRANSFERASE GLFT2"/>
    <property type="match status" value="1"/>
</dbReference>
<dbReference type="PATRIC" id="fig|292564.3.peg.1095"/>
<dbReference type="Proteomes" id="UP000010388">
    <property type="component" value="Chromosome"/>
</dbReference>
<protein>
    <recommendedName>
        <fullName evidence="7">Glycosyltransferase</fullName>
    </recommendedName>
</protein>
<evidence type="ECO:0008006" key="7">
    <source>
        <dbReference type="Google" id="ProtNLM"/>
    </source>
</evidence>
<dbReference type="PANTHER" id="PTHR43179">
    <property type="entry name" value="RHAMNOSYLTRANSFERASE WBBL"/>
    <property type="match status" value="1"/>
</dbReference>
<comment type="similarity">
    <text evidence="2">Belongs to the glycosyltransferase 2 family.</text>
</comment>
<organism evidence="5 6">
    <name type="scientific">Cyanobium gracile (strain ATCC 27147 / PCC 6307)</name>
    <dbReference type="NCBI Taxonomy" id="292564"/>
    <lineage>
        <taxon>Bacteria</taxon>
        <taxon>Bacillati</taxon>
        <taxon>Cyanobacteriota</taxon>
        <taxon>Cyanophyceae</taxon>
        <taxon>Synechococcales</taxon>
        <taxon>Prochlorococcaceae</taxon>
        <taxon>Cyanobium</taxon>
    </lineage>
</organism>
<dbReference type="GO" id="GO:0016757">
    <property type="term" value="F:glycosyltransferase activity"/>
    <property type="evidence" value="ECO:0007669"/>
    <property type="project" value="UniProtKB-KW"/>
</dbReference>
<evidence type="ECO:0000256" key="1">
    <source>
        <dbReference type="ARBA" id="ARBA00004776"/>
    </source>
</evidence>
<dbReference type="HOGENOM" id="CLU_798579_0_0_3"/>
<sequence>MVTLEQARFARNYLTCLQKGDLAAARSLLLLWSKTYFTDLPASPSRRDLTNPDLWGCLAQYASLSGDRSPVDDFWRRLDGVSPPATTTGAIPLLGIPILNRPDLLQRLLDSLDHPIETLAIVDNSIGSGLADSEALQVLLARLERQPPAGVTRVRVARPFGNQGVASSWNAILTSFPEAAFALLVNNDVVFAPGVLAGVMERVDPSRPQFLPLLPAPQEFSAFAITPAAWNRVGLFDANFHPAYCEDLDYAERLRACDAIEWIAPQTLQRLQHEANPVASATIASDVRLQACNRTTFLLNSLWLHSRRRLEQPHRGTWMRRWLSQWDLEAAPASTPQPVGSVSAGRP</sequence>
<dbReference type="eggNOG" id="COG1216">
    <property type="taxonomic scope" value="Bacteria"/>
</dbReference>
<evidence type="ECO:0000256" key="3">
    <source>
        <dbReference type="ARBA" id="ARBA00022676"/>
    </source>
</evidence>
<proteinExistence type="inferred from homology"/>
<dbReference type="RefSeq" id="WP_015108780.1">
    <property type="nucleotide sequence ID" value="NC_019675.1"/>
</dbReference>